<reference evidence="2" key="2">
    <citation type="journal article" date="2019" name="IMA Fungus">
        <title>Genome sequencing and comparison of five Tilletia species to identify candidate genes for the detection of regulated species infecting wheat.</title>
        <authorList>
            <person name="Nguyen H.D.T."/>
            <person name="Sultana T."/>
            <person name="Kesanakurti P."/>
            <person name="Hambleton S."/>
        </authorList>
    </citation>
    <scope>NUCLEOTIDE SEQUENCE</scope>
    <source>
        <strain evidence="2">DAOMC 236416</strain>
    </source>
</reference>
<comment type="caution">
    <text evidence="2">The sequence shown here is derived from an EMBL/GenBank/DDBJ whole genome shotgun (WGS) entry which is preliminary data.</text>
</comment>
<dbReference type="EMBL" id="LWDF02000439">
    <property type="protein sequence ID" value="KAE8248638.1"/>
    <property type="molecule type" value="Genomic_DNA"/>
</dbReference>
<proteinExistence type="predicted"/>
<gene>
    <name evidence="2" type="ORF">A4X13_0g5534</name>
</gene>
<feature type="region of interest" description="Disordered" evidence="1">
    <location>
        <begin position="1"/>
        <end position="55"/>
    </location>
</feature>
<evidence type="ECO:0000313" key="3">
    <source>
        <dbReference type="Proteomes" id="UP000077521"/>
    </source>
</evidence>
<sequence>RAAAKKKGSAEEAAVKKDDTIKPSTSSTDKSGDATPTDASAASPKEVVVSGSKDRADSCVYVAVLQRNEKDTGLLSLFSSAFASLAV</sequence>
<keyword evidence="3" id="KW-1185">Reference proteome</keyword>
<feature type="non-terminal residue" evidence="2">
    <location>
        <position position="1"/>
    </location>
</feature>
<dbReference type="Proteomes" id="UP000077521">
    <property type="component" value="Unassembled WGS sequence"/>
</dbReference>
<reference evidence="2" key="1">
    <citation type="submission" date="2016-04" db="EMBL/GenBank/DDBJ databases">
        <authorList>
            <person name="Nguyen H.D."/>
            <person name="Samba Siva P."/>
            <person name="Cullis J."/>
            <person name="Levesque C.A."/>
            <person name="Hambleton S."/>
        </authorList>
    </citation>
    <scope>NUCLEOTIDE SEQUENCE</scope>
    <source>
        <strain evidence="2">DAOMC 236416</strain>
    </source>
</reference>
<evidence type="ECO:0000313" key="2">
    <source>
        <dbReference type="EMBL" id="KAE8248638.1"/>
    </source>
</evidence>
<protein>
    <submittedName>
        <fullName evidence="2">Uncharacterized protein</fullName>
    </submittedName>
</protein>
<name>A0A8T8ST83_9BASI</name>
<evidence type="ECO:0000256" key="1">
    <source>
        <dbReference type="SAM" id="MobiDB-lite"/>
    </source>
</evidence>
<organism evidence="2 3">
    <name type="scientific">Tilletia indica</name>
    <dbReference type="NCBI Taxonomy" id="43049"/>
    <lineage>
        <taxon>Eukaryota</taxon>
        <taxon>Fungi</taxon>
        <taxon>Dikarya</taxon>
        <taxon>Basidiomycota</taxon>
        <taxon>Ustilaginomycotina</taxon>
        <taxon>Exobasidiomycetes</taxon>
        <taxon>Tilletiales</taxon>
        <taxon>Tilletiaceae</taxon>
        <taxon>Tilletia</taxon>
    </lineage>
</organism>
<dbReference type="AlphaFoldDB" id="A0A8T8ST83"/>
<accession>A0A8T8ST83</accession>
<feature type="compositionally biased region" description="Basic and acidic residues" evidence="1">
    <location>
        <begin position="8"/>
        <end position="21"/>
    </location>
</feature>